<dbReference type="AlphaFoldDB" id="A0A1L7CRB4"/>
<keyword evidence="3" id="KW-1185">Reference proteome</keyword>
<dbReference type="RefSeq" id="WP_075663373.1">
    <property type="nucleotide sequence ID" value="NZ_CP009247.1"/>
</dbReference>
<evidence type="ECO:0000256" key="1">
    <source>
        <dbReference type="SAM" id="Phobius"/>
    </source>
</evidence>
<name>A0A1L7CRB4_9CORY</name>
<feature type="transmembrane region" description="Helical" evidence="1">
    <location>
        <begin position="97"/>
        <end position="122"/>
    </location>
</feature>
<organism evidence="2 3">
    <name type="scientific">Corynebacterium frankenforstense DSM 45800</name>
    <dbReference type="NCBI Taxonomy" id="1437875"/>
    <lineage>
        <taxon>Bacteria</taxon>
        <taxon>Bacillati</taxon>
        <taxon>Actinomycetota</taxon>
        <taxon>Actinomycetes</taxon>
        <taxon>Mycobacteriales</taxon>
        <taxon>Corynebacteriaceae</taxon>
        <taxon>Corynebacterium</taxon>
    </lineage>
</organism>
<gene>
    <name evidence="2" type="ORF">CFRA_02890</name>
</gene>
<evidence type="ECO:0000313" key="2">
    <source>
        <dbReference type="EMBL" id="APT88395.1"/>
    </source>
</evidence>
<protein>
    <submittedName>
        <fullName evidence="2">Uncharacterized protein</fullName>
    </submittedName>
</protein>
<accession>A0A1L7CRB4</accession>
<dbReference type="Proteomes" id="UP000185434">
    <property type="component" value="Chromosome"/>
</dbReference>
<dbReference type="EMBL" id="CP009247">
    <property type="protein sequence ID" value="APT88395.1"/>
    <property type="molecule type" value="Genomic_DNA"/>
</dbReference>
<keyword evidence="1" id="KW-0472">Membrane</keyword>
<evidence type="ECO:0000313" key="3">
    <source>
        <dbReference type="Proteomes" id="UP000185434"/>
    </source>
</evidence>
<dbReference type="KEGG" id="cfk:CFRA_02890"/>
<proteinExistence type="predicted"/>
<keyword evidence="1" id="KW-0812">Transmembrane</keyword>
<reference evidence="2 3" key="1">
    <citation type="submission" date="2014-08" db="EMBL/GenBank/DDBJ databases">
        <title>Complete genome sequence of Corynebacterium frankenforstense ST18(T) (=DSM 45800(T)), isolated from raw cow milk.</title>
        <authorList>
            <person name="Ruckert C."/>
            <person name="Albersmeier A."/>
            <person name="Winkler A."/>
            <person name="Lipski A."/>
            <person name="Kalinowski J."/>
        </authorList>
    </citation>
    <scope>NUCLEOTIDE SEQUENCE [LARGE SCALE GENOMIC DNA]</scope>
    <source>
        <strain evidence="2 3">ST18</strain>
    </source>
</reference>
<sequence>MDKTNIALELTGLSDVLKGNIEDFNATVNTTDPQLQNRLVIAYRTATVELDGPRKDALRKCASAGSESGDALLSAASISSGGENSKLDEGLDKAKKIGIGVGVGAALYALLLLIGSFSPIWYPELQKAMSR</sequence>
<keyword evidence="1" id="KW-1133">Transmembrane helix</keyword>